<feature type="compositionally biased region" description="Basic residues" evidence="1">
    <location>
        <begin position="33"/>
        <end position="42"/>
    </location>
</feature>
<dbReference type="EMBL" id="OV170223">
    <property type="protein sequence ID" value="CAH0722348.1"/>
    <property type="molecule type" value="Genomic_DNA"/>
</dbReference>
<organism evidence="2 3">
    <name type="scientific">Brenthis ino</name>
    <name type="common">lesser marbled fritillary</name>
    <dbReference type="NCBI Taxonomy" id="405034"/>
    <lineage>
        <taxon>Eukaryota</taxon>
        <taxon>Metazoa</taxon>
        <taxon>Ecdysozoa</taxon>
        <taxon>Arthropoda</taxon>
        <taxon>Hexapoda</taxon>
        <taxon>Insecta</taxon>
        <taxon>Pterygota</taxon>
        <taxon>Neoptera</taxon>
        <taxon>Endopterygota</taxon>
        <taxon>Lepidoptera</taxon>
        <taxon>Glossata</taxon>
        <taxon>Ditrysia</taxon>
        <taxon>Papilionoidea</taxon>
        <taxon>Nymphalidae</taxon>
        <taxon>Heliconiinae</taxon>
        <taxon>Argynnini</taxon>
        <taxon>Brenthis</taxon>
    </lineage>
</organism>
<sequence length="74" mass="8375">MRTERQHRCPQQTGCRRLAAVDMPSLSGASPRPRPRHPRTPAHARSAEPNINKLFRLGRSYAQKSSNCTPHPFT</sequence>
<reference evidence="2" key="1">
    <citation type="submission" date="2021-12" db="EMBL/GenBank/DDBJ databases">
        <authorList>
            <person name="Martin H S."/>
        </authorList>
    </citation>
    <scope>NUCLEOTIDE SEQUENCE</scope>
</reference>
<accession>A0A8J9VIR9</accession>
<proteinExistence type="predicted"/>
<feature type="region of interest" description="Disordered" evidence="1">
    <location>
        <begin position="1"/>
        <end position="51"/>
    </location>
</feature>
<dbReference type="Proteomes" id="UP000838878">
    <property type="component" value="Chromosome 3"/>
</dbReference>
<dbReference type="AlphaFoldDB" id="A0A8J9VIR9"/>
<keyword evidence="3" id="KW-1185">Reference proteome</keyword>
<evidence type="ECO:0000256" key="1">
    <source>
        <dbReference type="SAM" id="MobiDB-lite"/>
    </source>
</evidence>
<evidence type="ECO:0000313" key="3">
    <source>
        <dbReference type="Proteomes" id="UP000838878"/>
    </source>
</evidence>
<feature type="non-terminal residue" evidence="2">
    <location>
        <position position="74"/>
    </location>
</feature>
<protein>
    <submittedName>
        <fullName evidence="2">Uncharacterized protein</fullName>
    </submittedName>
</protein>
<evidence type="ECO:0000313" key="2">
    <source>
        <dbReference type="EMBL" id="CAH0722348.1"/>
    </source>
</evidence>
<name>A0A8J9VIR9_9NEOP</name>
<gene>
    <name evidence="2" type="ORF">BINO364_LOCUS8322</name>
</gene>